<organism evidence="1 2">
    <name type="scientific">Litorivita pollutaquae</name>
    <dbReference type="NCBI Taxonomy" id="2200892"/>
    <lineage>
        <taxon>Bacteria</taxon>
        <taxon>Pseudomonadati</taxon>
        <taxon>Pseudomonadota</taxon>
        <taxon>Alphaproteobacteria</taxon>
        <taxon>Rhodobacterales</taxon>
        <taxon>Paracoccaceae</taxon>
        <taxon>Litorivita</taxon>
    </lineage>
</organism>
<protein>
    <recommendedName>
        <fullName evidence="3">DUF4157 domain-containing protein</fullName>
    </recommendedName>
</protein>
<evidence type="ECO:0000313" key="1">
    <source>
        <dbReference type="EMBL" id="PYC49122.1"/>
    </source>
</evidence>
<dbReference type="Proteomes" id="UP000248012">
    <property type="component" value="Unassembled WGS sequence"/>
</dbReference>
<gene>
    <name evidence="1" type="ORF">DI396_03480</name>
</gene>
<reference evidence="1 2" key="1">
    <citation type="submission" date="2018-05" db="EMBL/GenBank/DDBJ databases">
        <title>Oceanovita maritima gen. nov., sp. nov., a marine bacterium in the family Rhodobacteraceae isolated from surface seawater of Lundu port Xiamen, China.</title>
        <authorList>
            <person name="Hetharua B.H."/>
            <person name="Min D."/>
            <person name="Liao H."/>
            <person name="Tian Y."/>
        </authorList>
    </citation>
    <scope>NUCLEOTIDE SEQUENCE [LARGE SCALE GENOMIC DNA]</scope>
    <source>
        <strain evidence="1 2">FSX-11</strain>
    </source>
</reference>
<keyword evidence="2" id="KW-1185">Reference proteome</keyword>
<evidence type="ECO:0000313" key="2">
    <source>
        <dbReference type="Proteomes" id="UP000248012"/>
    </source>
</evidence>
<accession>A0A2V4N597</accession>
<name>A0A2V4N597_9RHOB</name>
<sequence>MPDINDVTIRRGGILTMTDNSLAIALGGISLSRDAVSEIAAGNYNTLAHELRHITQQSIAQWGYLEFAMVWLNSDGKVHDQDVPGNGGEAYL</sequence>
<dbReference type="EMBL" id="QFVT01000002">
    <property type="protein sequence ID" value="PYC49122.1"/>
    <property type="molecule type" value="Genomic_DNA"/>
</dbReference>
<dbReference type="RefSeq" id="WP_110794698.1">
    <property type="nucleotide sequence ID" value="NZ_KZ826481.1"/>
</dbReference>
<comment type="caution">
    <text evidence="1">The sequence shown here is derived from an EMBL/GenBank/DDBJ whole genome shotgun (WGS) entry which is preliminary data.</text>
</comment>
<dbReference type="AlphaFoldDB" id="A0A2V4N597"/>
<proteinExistence type="predicted"/>
<evidence type="ECO:0008006" key="3">
    <source>
        <dbReference type="Google" id="ProtNLM"/>
    </source>
</evidence>